<reference evidence="6" key="1">
    <citation type="journal article" date="2021" name="Sci. Adv.">
        <title>The American lobster genome reveals insights on longevity, neural, and immune adaptations.</title>
        <authorList>
            <person name="Polinski J.M."/>
            <person name="Zimin A.V."/>
            <person name="Clark K.F."/>
            <person name="Kohn A.B."/>
            <person name="Sadowski N."/>
            <person name="Timp W."/>
            <person name="Ptitsyn A."/>
            <person name="Khanna P."/>
            <person name="Romanova D.Y."/>
            <person name="Williams P."/>
            <person name="Greenwood S.J."/>
            <person name="Moroz L.L."/>
            <person name="Walt D.R."/>
            <person name="Bodnar A.G."/>
        </authorList>
    </citation>
    <scope>NUCLEOTIDE SEQUENCE</scope>
    <source>
        <strain evidence="6">GMGI-L3</strain>
    </source>
</reference>
<organism evidence="6 7">
    <name type="scientific">Homarus americanus</name>
    <name type="common">American lobster</name>
    <dbReference type="NCBI Taxonomy" id="6706"/>
    <lineage>
        <taxon>Eukaryota</taxon>
        <taxon>Metazoa</taxon>
        <taxon>Ecdysozoa</taxon>
        <taxon>Arthropoda</taxon>
        <taxon>Crustacea</taxon>
        <taxon>Multicrustacea</taxon>
        <taxon>Malacostraca</taxon>
        <taxon>Eumalacostraca</taxon>
        <taxon>Eucarida</taxon>
        <taxon>Decapoda</taxon>
        <taxon>Pleocyemata</taxon>
        <taxon>Astacidea</taxon>
        <taxon>Nephropoidea</taxon>
        <taxon>Nephropidae</taxon>
        <taxon>Homarus</taxon>
    </lineage>
</organism>
<dbReference type="InterPro" id="IPR011701">
    <property type="entry name" value="MFS"/>
</dbReference>
<dbReference type="PANTHER" id="PTHR10924:SF27">
    <property type="entry name" value="SOLUTE CARRIER FAMILY 49 MEMBER 4"/>
    <property type="match status" value="1"/>
</dbReference>
<accession>A0A8J5N945</accession>
<evidence type="ECO:0000256" key="3">
    <source>
        <dbReference type="ARBA" id="ARBA00022989"/>
    </source>
</evidence>
<dbReference type="Pfam" id="PF07690">
    <property type="entry name" value="MFS_1"/>
    <property type="match status" value="1"/>
</dbReference>
<keyword evidence="2 5" id="KW-0812">Transmembrane</keyword>
<evidence type="ECO:0000256" key="4">
    <source>
        <dbReference type="ARBA" id="ARBA00023136"/>
    </source>
</evidence>
<gene>
    <name evidence="6" type="primary">Slc49a4-L1</name>
    <name evidence="6" type="ORF">Hamer_G001470</name>
</gene>
<proteinExistence type="predicted"/>
<dbReference type="GO" id="GO:0022857">
    <property type="term" value="F:transmembrane transporter activity"/>
    <property type="evidence" value="ECO:0007669"/>
    <property type="project" value="InterPro"/>
</dbReference>
<protein>
    <submittedName>
        <fullName evidence="6">Solute carrier family 49 member 4-like 1</fullName>
    </submittedName>
</protein>
<feature type="transmembrane region" description="Helical" evidence="5">
    <location>
        <begin position="113"/>
        <end position="132"/>
    </location>
</feature>
<feature type="transmembrane region" description="Helical" evidence="5">
    <location>
        <begin position="171"/>
        <end position="195"/>
    </location>
</feature>
<feature type="transmembrane region" description="Helical" evidence="5">
    <location>
        <begin position="138"/>
        <end position="159"/>
    </location>
</feature>
<dbReference type="InterPro" id="IPR036259">
    <property type="entry name" value="MFS_trans_sf"/>
</dbReference>
<feature type="transmembrane region" description="Helical" evidence="5">
    <location>
        <begin position="72"/>
        <end position="92"/>
    </location>
</feature>
<feature type="transmembrane region" description="Helical" evidence="5">
    <location>
        <begin position="201"/>
        <end position="225"/>
    </location>
</feature>
<comment type="subcellular location">
    <subcellularLocation>
        <location evidence="1">Membrane</location>
        <topology evidence="1">Multi-pass membrane protein</topology>
    </subcellularLocation>
</comment>
<keyword evidence="7" id="KW-1185">Reference proteome</keyword>
<dbReference type="EMBL" id="JAHLQT010006108">
    <property type="protein sequence ID" value="KAG7175391.1"/>
    <property type="molecule type" value="Genomic_DNA"/>
</dbReference>
<dbReference type="SUPFAM" id="SSF103473">
    <property type="entry name" value="MFS general substrate transporter"/>
    <property type="match status" value="1"/>
</dbReference>
<dbReference type="Proteomes" id="UP000747542">
    <property type="component" value="Unassembled WGS sequence"/>
</dbReference>
<evidence type="ECO:0000313" key="6">
    <source>
        <dbReference type="EMBL" id="KAG7175391.1"/>
    </source>
</evidence>
<feature type="transmembrane region" description="Helical" evidence="5">
    <location>
        <begin position="246"/>
        <end position="268"/>
    </location>
</feature>
<dbReference type="Gene3D" id="1.20.1250.20">
    <property type="entry name" value="MFS general substrate transporter like domains"/>
    <property type="match status" value="1"/>
</dbReference>
<dbReference type="InterPro" id="IPR049680">
    <property type="entry name" value="FLVCR1-2_SLC49-like"/>
</dbReference>
<keyword evidence="4 5" id="KW-0472">Membrane</keyword>
<dbReference type="PANTHER" id="PTHR10924">
    <property type="entry name" value="MAJOR FACILITATOR SUPERFAMILY PROTEIN-RELATED"/>
    <property type="match status" value="1"/>
</dbReference>
<sequence length="298" mass="32358">MERGEVQFIPDMADASSKLSYPAVLDVNILNINVADKVVTVIKNPVAETDPNSPSITTAPQDEAYQTYSTRFWILAVFSLIAFLQTVVWGTFGPISESALVAFPSWTEATIAAFPNWGPIIVVLFTIPMMWLTQKLGLRLAVLTCAILLTIGTVIRCFSSQETPFTVLCHISSILFAFAACMTLSLPAMVAATWFPPNERITATAVGALMCQLGGAAMYMGALVVRSPSKIPTNEERAEIRSDIMILMYIHFGAAALLLLIVIVYFPAKPPTPPSASSATEKIDFFSGIKGILKYSIH</sequence>
<evidence type="ECO:0000256" key="1">
    <source>
        <dbReference type="ARBA" id="ARBA00004141"/>
    </source>
</evidence>
<evidence type="ECO:0000256" key="2">
    <source>
        <dbReference type="ARBA" id="ARBA00022692"/>
    </source>
</evidence>
<name>A0A8J5N945_HOMAM</name>
<dbReference type="AlphaFoldDB" id="A0A8J5N945"/>
<comment type="caution">
    <text evidence="6">The sequence shown here is derived from an EMBL/GenBank/DDBJ whole genome shotgun (WGS) entry which is preliminary data.</text>
</comment>
<dbReference type="GO" id="GO:0016020">
    <property type="term" value="C:membrane"/>
    <property type="evidence" value="ECO:0007669"/>
    <property type="project" value="UniProtKB-SubCell"/>
</dbReference>
<evidence type="ECO:0000256" key="5">
    <source>
        <dbReference type="SAM" id="Phobius"/>
    </source>
</evidence>
<keyword evidence="3 5" id="KW-1133">Transmembrane helix</keyword>
<evidence type="ECO:0000313" key="7">
    <source>
        <dbReference type="Proteomes" id="UP000747542"/>
    </source>
</evidence>